<protein>
    <submittedName>
        <fullName evidence="2">Uncharacterized protein</fullName>
    </submittedName>
</protein>
<gene>
    <name evidence="2" type="ORF">HG543_49765</name>
</gene>
<feature type="region of interest" description="Disordered" evidence="1">
    <location>
        <begin position="23"/>
        <end position="61"/>
    </location>
</feature>
<dbReference type="RefSeq" id="WP_169352015.1">
    <property type="nucleotide sequence ID" value="NZ_JABBJJ010000490.1"/>
</dbReference>
<reference evidence="2 3" key="1">
    <citation type="submission" date="2020-04" db="EMBL/GenBank/DDBJ databases">
        <title>Draft genome of Pyxidicoccus fallax type strain.</title>
        <authorList>
            <person name="Whitworth D.E."/>
        </authorList>
    </citation>
    <scope>NUCLEOTIDE SEQUENCE [LARGE SCALE GENOMIC DNA]</scope>
    <source>
        <strain evidence="2 3">DSM 14698</strain>
    </source>
</reference>
<evidence type="ECO:0000313" key="3">
    <source>
        <dbReference type="Proteomes" id="UP000518300"/>
    </source>
</evidence>
<organism evidence="2 3">
    <name type="scientific">Pyxidicoccus fallax</name>
    <dbReference type="NCBI Taxonomy" id="394095"/>
    <lineage>
        <taxon>Bacteria</taxon>
        <taxon>Pseudomonadati</taxon>
        <taxon>Myxococcota</taxon>
        <taxon>Myxococcia</taxon>
        <taxon>Myxococcales</taxon>
        <taxon>Cystobacterineae</taxon>
        <taxon>Myxococcaceae</taxon>
        <taxon>Pyxidicoccus</taxon>
    </lineage>
</organism>
<dbReference type="Proteomes" id="UP000518300">
    <property type="component" value="Unassembled WGS sequence"/>
</dbReference>
<dbReference type="AlphaFoldDB" id="A0A848LXU9"/>
<name>A0A848LXU9_9BACT</name>
<proteinExistence type="predicted"/>
<dbReference type="EMBL" id="JABBJJ010000490">
    <property type="protein sequence ID" value="NMO22895.1"/>
    <property type="molecule type" value="Genomic_DNA"/>
</dbReference>
<comment type="caution">
    <text evidence="2">The sequence shown here is derived from an EMBL/GenBank/DDBJ whole genome shotgun (WGS) entry which is preliminary data.</text>
</comment>
<evidence type="ECO:0000256" key="1">
    <source>
        <dbReference type="SAM" id="MobiDB-lite"/>
    </source>
</evidence>
<evidence type="ECO:0000313" key="2">
    <source>
        <dbReference type="EMBL" id="NMO22895.1"/>
    </source>
</evidence>
<accession>A0A848LXU9</accession>
<sequence>MAPKHLLGPVLLQLSLPQVCSESWRKAHDRCSSTPPMTTKRQPRKSLESNGEMTRTTRRRA</sequence>
<keyword evidence="3" id="KW-1185">Reference proteome</keyword>